<organism evidence="1 2">
    <name type="scientific">Faecalitalea cylindroides</name>
    <dbReference type="NCBI Taxonomy" id="39483"/>
    <lineage>
        <taxon>Bacteria</taxon>
        <taxon>Bacillati</taxon>
        <taxon>Bacillota</taxon>
        <taxon>Erysipelotrichia</taxon>
        <taxon>Erysipelotrichales</taxon>
        <taxon>Erysipelotrichaceae</taxon>
        <taxon>Faecalitalea</taxon>
    </lineage>
</organism>
<comment type="caution">
    <text evidence="1">The sequence shown here is derived from an EMBL/GenBank/DDBJ whole genome shotgun (WGS) entry which is preliminary data.</text>
</comment>
<gene>
    <name evidence="1" type="ORF">B5F14_08835</name>
</gene>
<name>A0A1Y3VV08_9FIRM</name>
<accession>A0A1Y3VV08</accession>
<dbReference type="Proteomes" id="UP000195447">
    <property type="component" value="Unassembled WGS sequence"/>
</dbReference>
<sequence>MKRNFEIKVRLNTDEYIDLMNKVLASGYSRERYIRSLISGIVPKEKPSIEYYQLIREFNAIGNNLNQLVRNSYREDQKEMVMEVLEKLKTMIADLDNLVRNPKE</sequence>
<dbReference type="EMBL" id="NFKM01000020">
    <property type="protein sequence ID" value="OUP57576.1"/>
    <property type="molecule type" value="Genomic_DNA"/>
</dbReference>
<keyword evidence="2" id="KW-1185">Reference proteome</keyword>
<dbReference type="Pfam" id="PF21983">
    <property type="entry name" value="NikA-like"/>
    <property type="match status" value="1"/>
</dbReference>
<proteinExistence type="predicted"/>
<evidence type="ECO:0000313" key="2">
    <source>
        <dbReference type="Proteomes" id="UP000195447"/>
    </source>
</evidence>
<reference evidence="2" key="1">
    <citation type="submission" date="2017-04" db="EMBL/GenBank/DDBJ databases">
        <title>Function of individual gut microbiota members based on whole genome sequencing of pure cultures obtained from chicken caecum.</title>
        <authorList>
            <person name="Medvecky M."/>
            <person name="Cejkova D."/>
            <person name="Polansky O."/>
            <person name="Karasova D."/>
            <person name="Kubasova T."/>
            <person name="Cizek A."/>
            <person name="Rychlik I."/>
        </authorList>
    </citation>
    <scope>NUCLEOTIDE SEQUENCE [LARGE SCALE GENOMIC DNA]</scope>
    <source>
        <strain evidence="2">An178</strain>
    </source>
</reference>
<dbReference type="InterPro" id="IPR053842">
    <property type="entry name" value="NikA-like"/>
</dbReference>
<protein>
    <submittedName>
        <fullName evidence="1">MbeCy</fullName>
    </submittedName>
</protein>
<evidence type="ECO:0000313" key="1">
    <source>
        <dbReference type="EMBL" id="OUP57576.1"/>
    </source>
</evidence>
<dbReference type="AlphaFoldDB" id="A0A1Y3VV08"/>